<dbReference type="Pfam" id="PF04199">
    <property type="entry name" value="Cyclase"/>
    <property type="match status" value="1"/>
</dbReference>
<dbReference type="SUPFAM" id="SSF102198">
    <property type="entry name" value="Putative cyclase"/>
    <property type="match status" value="1"/>
</dbReference>
<evidence type="ECO:0000256" key="2">
    <source>
        <dbReference type="SAM" id="MobiDB-lite"/>
    </source>
</evidence>
<dbReference type="GeneID" id="25265137"/>
<evidence type="ECO:0000256" key="1">
    <source>
        <dbReference type="ARBA" id="ARBA00007865"/>
    </source>
</evidence>
<dbReference type="EMBL" id="JMSN01000102">
    <property type="protein sequence ID" value="KDN39627.1"/>
    <property type="molecule type" value="Genomic_DNA"/>
</dbReference>
<organism evidence="3 4">
    <name type="scientific">Tilletiaria anomala (strain ATCC 24038 / CBS 436.72 / UBC 951)</name>
    <dbReference type="NCBI Taxonomy" id="1037660"/>
    <lineage>
        <taxon>Eukaryota</taxon>
        <taxon>Fungi</taxon>
        <taxon>Dikarya</taxon>
        <taxon>Basidiomycota</taxon>
        <taxon>Ustilaginomycotina</taxon>
        <taxon>Exobasidiomycetes</taxon>
        <taxon>Georgefischeriales</taxon>
        <taxon>Tilletiariaceae</taxon>
        <taxon>Tilletiaria</taxon>
    </lineage>
</organism>
<name>A0A066VCZ9_TILAU</name>
<dbReference type="OrthoDB" id="5396at2759"/>
<dbReference type="STRING" id="1037660.A0A066VCZ9"/>
<evidence type="ECO:0008006" key="5">
    <source>
        <dbReference type="Google" id="ProtNLM"/>
    </source>
</evidence>
<comment type="caution">
    <text evidence="3">The sequence shown here is derived from an EMBL/GenBank/DDBJ whole genome shotgun (WGS) entry which is preliminary data.</text>
</comment>
<dbReference type="PANTHER" id="PTHR34861">
    <property type="match status" value="1"/>
</dbReference>
<evidence type="ECO:0000313" key="3">
    <source>
        <dbReference type="EMBL" id="KDN39627.1"/>
    </source>
</evidence>
<dbReference type="InterPro" id="IPR007325">
    <property type="entry name" value="KFase/CYL"/>
</dbReference>
<protein>
    <recommendedName>
        <fullName evidence="5">Cyclase</fullName>
    </recommendedName>
</protein>
<dbReference type="RefSeq" id="XP_013241106.1">
    <property type="nucleotide sequence ID" value="XM_013385652.1"/>
</dbReference>
<dbReference type="GO" id="GO:0019441">
    <property type="term" value="P:L-tryptophan catabolic process to kynurenine"/>
    <property type="evidence" value="ECO:0007669"/>
    <property type="project" value="InterPro"/>
</dbReference>
<dbReference type="HOGENOM" id="CLU_030671_1_0_1"/>
<dbReference type="GO" id="GO:0004061">
    <property type="term" value="F:arylformamidase activity"/>
    <property type="evidence" value="ECO:0007669"/>
    <property type="project" value="InterPro"/>
</dbReference>
<accession>A0A066VCZ9</accession>
<gene>
    <name evidence="3" type="ORF">K437DRAFT_259000</name>
</gene>
<dbReference type="InterPro" id="IPR037175">
    <property type="entry name" value="KFase_sf"/>
</dbReference>
<feature type="region of interest" description="Disordered" evidence="2">
    <location>
        <begin position="97"/>
        <end position="120"/>
    </location>
</feature>
<evidence type="ECO:0000313" key="4">
    <source>
        <dbReference type="Proteomes" id="UP000027361"/>
    </source>
</evidence>
<comment type="similarity">
    <text evidence="1">Belongs to the Cyclase 1 superfamily.</text>
</comment>
<proteinExistence type="inferred from homology"/>
<dbReference type="InParanoid" id="A0A066VCZ9"/>
<dbReference type="Proteomes" id="UP000027361">
    <property type="component" value="Unassembled WGS sequence"/>
</dbReference>
<dbReference type="PANTHER" id="PTHR34861:SF10">
    <property type="entry name" value="CYCLASE"/>
    <property type="match status" value="1"/>
</dbReference>
<sequence length="334" mass="37392">MRQGLQHTFIPSTAPRWKEHRQAVAERHRQRGRNPVNAISAEDTTSDDAQHAPCTDEVLTANTQCSTHWDGLRHVGHTSLNVFYGGVPRAEIHDAAKAHNAHAHTSGVPPQRLHNPNLESPSSPALKLGMQNWATHGISGRGVLLDVWGYLSRKDLDRQRRGHHKVGYRFGPYDPCSTHTITLDDLKETAAAQGVRFRQGDILLIRMGFTTRYYNSKPSERTKWSISNAALHGSGHKFAGIESLHRMAAWLWDQHFAAIASDSPTLESWPPRQGFTSLHEQLLGFFGMPIGEMFDLEALTEHCVKNKRWTFHFVSWPSNLYGGVASPANAAAYF</sequence>
<reference evidence="3 4" key="1">
    <citation type="submission" date="2014-05" db="EMBL/GenBank/DDBJ databases">
        <title>Draft genome sequence of a rare smut relative, Tilletiaria anomala UBC 951.</title>
        <authorList>
            <consortium name="DOE Joint Genome Institute"/>
            <person name="Toome M."/>
            <person name="Kuo A."/>
            <person name="Henrissat B."/>
            <person name="Lipzen A."/>
            <person name="Tritt A."/>
            <person name="Yoshinaga Y."/>
            <person name="Zane M."/>
            <person name="Barry K."/>
            <person name="Grigoriev I.V."/>
            <person name="Spatafora J.W."/>
            <person name="Aimea M.C."/>
        </authorList>
    </citation>
    <scope>NUCLEOTIDE SEQUENCE [LARGE SCALE GENOMIC DNA]</scope>
    <source>
        <strain evidence="3 4">UBC 951</strain>
    </source>
</reference>
<dbReference type="OMA" id="RWHWENG"/>
<keyword evidence="4" id="KW-1185">Reference proteome</keyword>
<dbReference type="Gene3D" id="3.50.30.50">
    <property type="entry name" value="Putative cyclase"/>
    <property type="match status" value="1"/>
</dbReference>
<dbReference type="AlphaFoldDB" id="A0A066VCZ9"/>